<organism evidence="1 2">
    <name type="scientific">Nelumbo nucifera</name>
    <name type="common">Sacred lotus</name>
    <dbReference type="NCBI Taxonomy" id="4432"/>
    <lineage>
        <taxon>Eukaryota</taxon>
        <taxon>Viridiplantae</taxon>
        <taxon>Streptophyta</taxon>
        <taxon>Embryophyta</taxon>
        <taxon>Tracheophyta</taxon>
        <taxon>Spermatophyta</taxon>
        <taxon>Magnoliopsida</taxon>
        <taxon>Proteales</taxon>
        <taxon>Nelumbonaceae</taxon>
        <taxon>Nelumbo</taxon>
    </lineage>
</organism>
<gene>
    <name evidence="1" type="ORF">HUJ06_026644</name>
</gene>
<sequence>MRIYGEGSLGLVAGLFCERVREGRRFKEEGFCFGVNRTRVLMDLGFGLGLRIMSKRVMGEWVDFSWGNRR</sequence>
<accession>A0A822XXU9</accession>
<dbReference type="AlphaFoldDB" id="A0A822XXU9"/>
<dbReference type="EMBL" id="DUZY01000001">
    <property type="protein sequence ID" value="DAD25180.1"/>
    <property type="molecule type" value="Genomic_DNA"/>
</dbReference>
<evidence type="ECO:0000313" key="1">
    <source>
        <dbReference type="EMBL" id="DAD25180.1"/>
    </source>
</evidence>
<comment type="caution">
    <text evidence="1">The sequence shown here is derived from an EMBL/GenBank/DDBJ whole genome shotgun (WGS) entry which is preliminary data.</text>
</comment>
<protein>
    <submittedName>
        <fullName evidence="1">Uncharacterized protein</fullName>
    </submittedName>
</protein>
<reference evidence="1 2" key="1">
    <citation type="journal article" date="2020" name="Mol. Biol. Evol.">
        <title>Distinct Expression and Methylation Patterns for Genes with Different Fates following a Single Whole-Genome Duplication in Flowering Plants.</title>
        <authorList>
            <person name="Shi T."/>
            <person name="Rahmani R.S."/>
            <person name="Gugger P.F."/>
            <person name="Wang M."/>
            <person name="Li H."/>
            <person name="Zhang Y."/>
            <person name="Li Z."/>
            <person name="Wang Q."/>
            <person name="Van de Peer Y."/>
            <person name="Marchal K."/>
            <person name="Chen J."/>
        </authorList>
    </citation>
    <scope>NUCLEOTIDE SEQUENCE [LARGE SCALE GENOMIC DNA]</scope>
    <source>
        <tissue evidence="1">Leaf</tissue>
    </source>
</reference>
<evidence type="ECO:0000313" key="2">
    <source>
        <dbReference type="Proteomes" id="UP000607653"/>
    </source>
</evidence>
<dbReference type="Proteomes" id="UP000607653">
    <property type="component" value="Unassembled WGS sequence"/>
</dbReference>
<name>A0A822XXU9_NELNU</name>
<proteinExistence type="predicted"/>
<keyword evidence="2" id="KW-1185">Reference proteome</keyword>